<sequence>LPVTKETTVVTDVQDIRDLVARRARTAKRLRMARMVPTVTKETPDQTGRKAAVTTVHHPEPLQAIKSLLVSALFVLAVKPPFASPLVFPHSLEIPS</sequence>
<name>A0A0M3KFY3_ANISI</name>
<evidence type="ECO:0000313" key="1">
    <source>
        <dbReference type="WBParaSite" id="ASIM_0001989501-mRNA-1"/>
    </source>
</evidence>
<reference evidence="1" key="1">
    <citation type="submission" date="2017-02" db="UniProtKB">
        <authorList>
            <consortium name="WormBaseParasite"/>
        </authorList>
    </citation>
    <scope>IDENTIFICATION</scope>
</reference>
<protein>
    <submittedName>
        <fullName evidence="1">Uncharacterized protein</fullName>
    </submittedName>
</protein>
<accession>A0A0M3KFY3</accession>
<organism evidence="1">
    <name type="scientific">Anisakis simplex</name>
    <name type="common">Herring worm</name>
    <dbReference type="NCBI Taxonomy" id="6269"/>
    <lineage>
        <taxon>Eukaryota</taxon>
        <taxon>Metazoa</taxon>
        <taxon>Ecdysozoa</taxon>
        <taxon>Nematoda</taxon>
        <taxon>Chromadorea</taxon>
        <taxon>Rhabditida</taxon>
        <taxon>Spirurina</taxon>
        <taxon>Ascaridomorpha</taxon>
        <taxon>Ascaridoidea</taxon>
        <taxon>Anisakidae</taxon>
        <taxon>Anisakis</taxon>
        <taxon>Anisakis simplex complex</taxon>
    </lineage>
</organism>
<proteinExistence type="predicted"/>
<dbReference type="WBParaSite" id="ASIM_0001989501-mRNA-1">
    <property type="protein sequence ID" value="ASIM_0001989501-mRNA-1"/>
    <property type="gene ID" value="ASIM_0001989501"/>
</dbReference>
<dbReference type="AlphaFoldDB" id="A0A0M3KFY3"/>